<dbReference type="Pfam" id="PF01408">
    <property type="entry name" value="GFO_IDH_MocA"/>
    <property type="match status" value="1"/>
</dbReference>
<dbReference type="PANTHER" id="PTHR43708:SF1">
    <property type="entry name" value="GALACTOSE_LACTOSE METABOLISM REGULATORY PROTEIN GAL80"/>
    <property type="match status" value="1"/>
</dbReference>
<dbReference type="InterPro" id="IPR036291">
    <property type="entry name" value="NAD(P)-bd_dom_sf"/>
</dbReference>
<evidence type="ECO:0000313" key="3">
    <source>
        <dbReference type="EMBL" id="WXB11881.1"/>
    </source>
</evidence>
<gene>
    <name evidence="3" type="ORF">LZC94_28995</name>
</gene>
<dbReference type="Gene3D" id="3.40.50.720">
    <property type="entry name" value="NAD(P)-binding Rossmann-like Domain"/>
    <property type="match status" value="1"/>
</dbReference>
<protein>
    <submittedName>
        <fullName evidence="3">Gfo/Idh/MocA family oxidoreductase</fullName>
    </submittedName>
</protein>
<feature type="domain" description="Gal80p-like C-terminal" evidence="2">
    <location>
        <begin position="133"/>
        <end position="273"/>
    </location>
</feature>
<organism evidence="3 4">
    <name type="scientific">Pendulispora albinea</name>
    <dbReference type="NCBI Taxonomy" id="2741071"/>
    <lineage>
        <taxon>Bacteria</taxon>
        <taxon>Pseudomonadati</taxon>
        <taxon>Myxococcota</taxon>
        <taxon>Myxococcia</taxon>
        <taxon>Myxococcales</taxon>
        <taxon>Sorangiineae</taxon>
        <taxon>Pendulisporaceae</taxon>
        <taxon>Pendulispora</taxon>
    </lineage>
</organism>
<dbReference type="Proteomes" id="UP001370348">
    <property type="component" value="Chromosome"/>
</dbReference>
<dbReference type="Gene3D" id="3.30.360.10">
    <property type="entry name" value="Dihydrodipicolinate Reductase, domain 2"/>
    <property type="match status" value="1"/>
</dbReference>
<evidence type="ECO:0000259" key="1">
    <source>
        <dbReference type="Pfam" id="PF01408"/>
    </source>
</evidence>
<dbReference type="PANTHER" id="PTHR43708">
    <property type="entry name" value="CONSERVED EXPRESSED OXIDOREDUCTASE (EUROFUNG)"/>
    <property type="match status" value="1"/>
</dbReference>
<feature type="domain" description="Gfo/Idh/MocA-like oxidoreductase N-terminal" evidence="1">
    <location>
        <begin position="4"/>
        <end position="125"/>
    </location>
</feature>
<dbReference type="Pfam" id="PF22685">
    <property type="entry name" value="Gal80p_C-like"/>
    <property type="match status" value="1"/>
</dbReference>
<dbReference type="InterPro" id="IPR051317">
    <property type="entry name" value="Gfo/Idh/MocA_oxidoreduct"/>
</dbReference>
<reference evidence="3 4" key="1">
    <citation type="submission" date="2021-12" db="EMBL/GenBank/DDBJ databases">
        <title>Discovery of the Pendulisporaceae a myxobacterial family with distinct sporulation behavior and unique specialized metabolism.</title>
        <authorList>
            <person name="Garcia R."/>
            <person name="Popoff A."/>
            <person name="Bader C.D."/>
            <person name="Loehr J."/>
            <person name="Walesch S."/>
            <person name="Walt C."/>
            <person name="Boldt J."/>
            <person name="Bunk B."/>
            <person name="Haeckl F.J.F.P.J."/>
            <person name="Gunesch A.P."/>
            <person name="Birkelbach J."/>
            <person name="Nuebel U."/>
            <person name="Pietschmann T."/>
            <person name="Bach T."/>
            <person name="Mueller R."/>
        </authorList>
    </citation>
    <scope>NUCLEOTIDE SEQUENCE [LARGE SCALE GENOMIC DNA]</scope>
    <source>
        <strain evidence="3 4">MSr11954</strain>
    </source>
</reference>
<name>A0ABZ2LQ37_9BACT</name>
<sequence length="366" mass="39089">MKKIRVGIVGANAERGWAKVAHVPALRALPQFEITAVSTRNRASAEQAAALFGAAHAFDRVEALVAHPEVDVVTVSVKTPDHAAVVRAAIEAGKHVFCEWPLGASTIEAEELAGLAKARGVRTAIGLQRRYLPSILHVRELIAEGYVGRLRSCNFSYPIPMMGTRTPIQNAYSTDAKNGATLLSIMGGHFFDLVCFALGDLREVAAVVARQFETTTLLETGEVIPVNTPHQVLVSGTFASNAVLSAHLEAGRQQGPSHLTMHITGTEGSLELRSDTHDPTDLLLFGARGDEPHLEKLTVPQAHVGEYGTDLQGSAYAMTQLYAAFGRDIADGTSLAPGFDDALRRHRLLDAIQTAASTGRTQPVPG</sequence>
<dbReference type="EMBL" id="CP089984">
    <property type="protein sequence ID" value="WXB11881.1"/>
    <property type="molecule type" value="Genomic_DNA"/>
</dbReference>
<proteinExistence type="predicted"/>
<dbReference type="InterPro" id="IPR000683">
    <property type="entry name" value="Gfo/Idh/MocA-like_OxRdtase_N"/>
</dbReference>
<dbReference type="SUPFAM" id="SSF55347">
    <property type="entry name" value="Glyceraldehyde-3-phosphate dehydrogenase-like, C-terminal domain"/>
    <property type="match status" value="1"/>
</dbReference>
<keyword evidence="4" id="KW-1185">Reference proteome</keyword>
<dbReference type="InterPro" id="IPR055080">
    <property type="entry name" value="Gal80p-like_C"/>
</dbReference>
<evidence type="ECO:0000313" key="4">
    <source>
        <dbReference type="Proteomes" id="UP001370348"/>
    </source>
</evidence>
<evidence type="ECO:0000259" key="2">
    <source>
        <dbReference type="Pfam" id="PF22685"/>
    </source>
</evidence>
<dbReference type="SUPFAM" id="SSF51735">
    <property type="entry name" value="NAD(P)-binding Rossmann-fold domains"/>
    <property type="match status" value="1"/>
</dbReference>
<accession>A0ABZ2LQ37</accession>
<dbReference type="RefSeq" id="WP_394821496.1">
    <property type="nucleotide sequence ID" value="NZ_CP089984.1"/>
</dbReference>